<dbReference type="GO" id="GO:0009253">
    <property type="term" value="P:peptidoglycan catabolic process"/>
    <property type="evidence" value="ECO:0007669"/>
    <property type="project" value="TreeGrafter"/>
</dbReference>
<dbReference type="InterPro" id="IPR031304">
    <property type="entry name" value="SLT_2"/>
</dbReference>
<dbReference type="EC" id="4.2.2.-" evidence="5"/>
<sequence precursor="true">MSTRSRPALVPALLSLSLAWTAAQAQTPVETTPVAPTLVPATPLPAAEPAGEPLAAEPRPAAPPPVAPAPTAPAAEITVYAESPAAMAFADDLAQRRGLDPQWVREQIGAARRQPTAIRLSLPAPRAAYKNWAAYRARFIEPVRLRAGQRFWDTHRAALERAEREYGVPASLIVGVIGVETLYGQHTGNFRVIDALATLAFDFPASHPRAEARAEFFRSELEQFLSLTHRTGMDPQALRGSYAGAMGWPQFMPSSWARFAIDFDGDSKIDLFNSPVDAIGSVANYFKAYGWQPGQPTHYPVSFDLNTLDKDALLAPDILPSFSAESFAAKGAVLEAEAKKHIGKLALIELQNGDPANGGSAPTYLAGTDNFYVVTRYNWSSYYALAVIELGQTVEALVKRP</sequence>
<keyword evidence="6" id="KW-1185">Reference proteome</keyword>
<dbReference type="Pfam" id="PF13406">
    <property type="entry name" value="SLT_2"/>
    <property type="match status" value="1"/>
</dbReference>
<dbReference type="AlphaFoldDB" id="A0A4P6WV54"/>
<dbReference type="EMBL" id="CP037867">
    <property type="protein sequence ID" value="QBM27742.1"/>
    <property type="molecule type" value="Genomic_DNA"/>
</dbReference>
<accession>A0A4P6WV54</accession>
<dbReference type="KEGG" id="hpse:HPF_08600"/>
<dbReference type="PANTHER" id="PTHR30163">
    <property type="entry name" value="MEMBRANE-BOUND LYTIC MUREIN TRANSGLYCOSYLASE B"/>
    <property type="match status" value="1"/>
</dbReference>
<dbReference type="InterPro" id="IPR011757">
    <property type="entry name" value="Lytic_transglycosylase_MltB"/>
</dbReference>
<feature type="compositionally biased region" description="Low complexity" evidence="2">
    <location>
        <begin position="31"/>
        <end position="59"/>
    </location>
</feature>
<reference evidence="5 6" key="1">
    <citation type="submission" date="2019-03" db="EMBL/GenBank/DDBJ databases">
        <authorList>
            <person name="Sebastian G."/>
            <person name="Baumann P."/>
            <person name="Ruckert C."/>
            <person name="Kalinowski J."/>
            <person name="Nebel B."/>
            <person name="Takors R."/>
            <person name="Blombach B."/>
        </authorList>
    </citation>
    <scope>NUCLEOTIDE SEQUENCE [LARGE SCALE GENOMIC DNA]</scope>
    <source>
        <strain evidence="5 6">DSM 1084</strain>
    </source>
</reference>
<dbReference type="FunFam" id="1.10.8.350:FF:000001">
    <property type="entry name" value="Lytic murein transglycosylase B"/>
    <property type="match status" value="1"/>
</dbReference>
<dbReference type="GO" id="GO:0008933">
    <property type="term" value="F:peptidoglycan lytic transglycosylase activity"/>
    <property type="evidence" value="ECO:0007669"/>
    <property type="project" value="TreeGrafter"/>
</dbReference>
<evidence type="ECO:0000313" key="5">
    <source>
        <dbReference type="EMBL" id="QBM27742.1"/>
    </source>
</evidence>
<gene>
    <name evidence="5" type="primary">mltB2</name>
    <name evidence="5" type="ORF">HPF_08600</name>
</gene>
<evidence type="ECO:0000256" key="3">
    <source>
        <dbReference type="SAM" id="SignalP"/>
    </source>
</evidence>
<keyword evidence="3" id="KW-0732">Signal</keyword>
<evidence type="ECO:0000259" key="4">
    <source>
        <dbReference type="Pfam" id="PF13406"/>
    </source>
</evidence>
<organism evidence="5 6">
    <name type="scientific">Hydrogenophaga pseudoflava</name>
    <name type="common">Pseudomonas carboxydoflava</name>
    <dbReference type="NCBI Taxonomy" id="47421"/>
    <lineage>
        <taxon>Bacteria</taxon>
        <taxon>Pseudomonadati</taxon>
        <taxon>Pseudomonadota</taxon>
        <taxon>Betaproteobacteria</taxon>
        <taxon>Burkholderiales</taxon>
        <taxon>Comamonadaceae</taxon>
        <taxon>Hydrogenophaga</taxon>
    </lineage>
</organism>
<dbReference type="InterPro" id="IPR043426">
    <property type="entry name" value="MltB-like"/>
</dbReference>
<feature type="domain" description="Transglycosylase SLT" evidence="4">
    <location>
        <begin position="85"/>
        <end position="392"/>
    </location>
</feature>
<dbReference type="RefSeq" id="WP_133156335.1">
    <property type="nucleotide sequence ID" value="NZ_CP037867.1"/>
</dbReference>
<dbReference type="PANTHER" id="PTHR30163:SF9">
    <property type="entry name" value="MEMBRANE-BOUND LYTIC MUREIN TRANSGLYCOSYLASE B"/>
    <property type="match status" value="1"/>
</dbReference>
<feature type="signal peptide" evidence="3">
    <location>
        <begin position="1"/>
        <end position="25"/>
    </location>
</feature>
<dbReference type="NCBIfam" id="TIGR02282">
    <property type="entry name" value="MltB"/>
    <property type="match status" value="1"/>
</dbReference>
<dbReference type="CDD" id="cd13399">
    <property type="entry name" value="Slt35-like"/>
    <property type="match status" value="1"/>
</dbReference>
<dbReference type="SUPFAM" id="SSF53955">
    <property type="entry name" value="Lysozyme-like"/>
    <property type="match status" value="1"/>
</dbReference>
<feature type="region of interest" description="Disordered" evidence="2">
    <location>
        <begin position="31"/>
        <end position="70"/>
    </location>
</feature>
<dbReference type="Gene3D" id="1.10.8.350">
    <property type="entry name" value="Bacterial muramidase"/>
    <property type="match status" value="1"/>
</dbReference>
<dbReference type="Gene3D" id="1.10.530.10">
    <property type="match status" value="1"/>
</dbReference>
<protein>
    <submittedName>
        <fullName evidence="5">Membrane-bound lytic murein transglycosylase B</fullName>
        <ecNumber evidence="5">4.2.2.-</ecNumber>
    </submittedName>
</protein>
<evidence type="ECO:0000313" key="6">
    <source>
        <dbReference type="Proteomes" id="UP000293912"/>
    </source>
</evidence>
<proteinExistence type="predicted"/>
<dbReference type="Proteomes" id="UP000293912">
    <property type="component" value="Chromosome"/>
</dbReference>
<feature type="active site" evidence="1">
    <location>
        <position position="180"/>
    </location>
</feature>
<feature type="compositionally biased region" description="Pro residues" evidence="2">
    <location>
        <begin position="60"/>
        <end position="70"/>
    </location>
</feature>
<dbReference type="InterPro" id="IPR023346">
    <property type="entry name" value="Lysozyme-like_dom_sf"/>
</dbReference>
<evidence type="ECO:0000256" key="2">
    <source>
        <dbReference type="SAM" id="MobiDB-lite"/>
    </source>
</evidence>
<evidence type="ECO:0000256" key="1">
    <source>
        <dbReference type="PIRSR" id="PIRSR611757-1"/>
    </source>
</evidence>
<feature type="chain" id="PRO_5020613421" evidence="3">
    <location>
        <begin position="26"/>
        <end position="401"/>
    </location>
</feature>
<name>A0A4P6WV54_HYDPS</name>
<keyword evidence="5" id="KW-0456">Lyase</keyword>